<comment type="subcellular location">
    <subcellularLocation>
        <location evidence="3">Cytoplasm</location>
        <location evidence="3">Cytosol</location>
    </subcellularLocation>
    <subcellularLocation>
        <location evidence="2">Lipid droplet</location>
    </subcellularLocation>
</comment>
<dbReference type="GO" id="GO:0008270">
    <property type="term" value="F:zinc ion binding"/>
    <property type="evidence" value="ECO:0007669"/>
    <property type="project" value="UniProtKB-KW"/>
</dbReference>
<dbReference type="PROSITE" id="PS50089">
    <property type="entry name" value="ZF_RING_2"/>
    <property type="match status" value="1"/>
</dbReference>
<dbReference type="InterPro" id="IPR027417">
    <property type="entry name" value="P-loop_NTPase"/>
</dbReference>
<evidence type="ECO:0000256" key="20">
    <source>
        <dbReference type="ARBA" id="ARBA00023268"/>
    </source>
</evidence>
<feature type="region of interest" description="Disordered" evidence="28">
    <location>
        <begin position="114"/>
        <end position="416"/>
    </location>
</feature>
<keyword evidence="9" id="KW-0551">Lipid droplet</keyword>
<evidence type="ECO:0000256" key="9">
    <source>
        <dbReference type="ARBA" id="ARBA00022677"/>
    </source>
</evidence>
<evidence type="ECO:0000256" key="23">
    <source>
        <dbReference type="ARBA" id="ARBA00067765"/>
    </source>
</evidence>
<evidence type="ECO:0000256" key="19">
    <source>
        <dbReference type="ARBA" id="ARBA00023098"/>
    </source>
</evidence>
<dbReference type="GO" id="GO:0002040">
    <property type="term" value="P:sprouting angiogenesis"/>
    <property type="evidence" value="ECO:0007669"/>
    <property type="project" value="TreeGrafter"/>
</dbReference>
<evidence type="ECO:0000256" key="3">
    <source>
        <dbReference type="ARBA" id="ARBA00004514"/>
    </source>
</evidence>
<keyword evidence="32" id="KW-1185">Reference proteome</keyword>
<evidence type="ECO:0000256" key="7">
    <source>
        <dbReference type="ARBA" id="ARBA00022490"/>
    </source>
</evidence>
<dbReference type="GO" id="GO:0005524">
    <property type="term" value="F:ATP binding"/>
    <property type="evidence" value="ECO:0007669"/>
    <property type="project" value="UniProtKB-KW"/>
</dbReference>
<feature type="domain" description="RING-type" evidence="29">
    <location>
        <begin position="4039"/>
        <end position="4077"/>
    </location>
</feature>
<name>A0A5F4VWX5_CALJA</name>
<dbReference type="InterPro" id="IPR018957">
    <property type="entry name" value="Znf_C3HC4_RING-type"/>
</dbReference>
<dbReference type="FunFam" id="3.40.50.300:FF:000491">
    <property type="entry name" value="E3 ubiquitin-protein ligase RNF213"/>
    <property type="match status" value="1"/>
</dbReference>
<comment type="catalytic activity">
    <reaction evidence="21">
        <text>ATP + H2O = ADP + phosphate + H(+)</text>
        <dbReference type="Rhea" id="RHEA:13065"/>
        <dbReference type="ChEBI" id="CHEBI:15377"/>
        <dbReference type="ChEBI" id="CHEBI:15378"/>
        <dbReference type="ChEBI" id="CHEBI:30616"/>
        <dbReference type="ChEBI" id="CHEBI:43474"/>
        <dbReference type="ChEBI" id="CHEBI:456216"/>
    </reaction>
    <physiologicalReaction direction="left-to-right" evidence="21">
        <dbReference type="Rhea" id="RHEA:13066"/>
    </physiologicalReaction>
</comment>
<evidence type="ECO:0000256" key="8">
    <source>
        <dbReference type="ARBA" id="ARBA00022657"/>
    </source>
</evidence>
<organism evidence="31 32">
    <name type="scientific">Callithrix jacchus</name>
    <name type="common">White-tufted-ear marmoset</name>
    <name type="synonym">Simia Jacchus</name>
    <dbReference type="NCBI Taxonomy" id="9483"/>
    <lineage>
        <taxon>Eukaryota</taxon>
        <taxon>Metazoa</taxon>
        <taxon>Chordata</taxon>
        <taxon>Craniata</taxon>
        <taxon>Vertebrata</taxon>
        <taxon>Euteleostomi</taxon>
        <taxon>Mammalia</taxon>
        <taxon>Eutheria</taxon>
        <taxon>Euarchontoglires</taxon>
        <taxon>Primates</taxon>
        <taxon>Haplorrhini</taxon>
        <taxon>Platyrrhini</taxon>
        <taxon>Cebidae</taxon>
        <taxon>Callitrichinae</taxon>
        <taxon>Callithrix</taxon>
        <taxon>Callithrix</taxon>
    </lineage>
</organism>
<keyword evidence="17" id="KW-0067">ATP-binding</keyword>
<keyword evidence="11" id="KW-0479">Metal-binding</keyword>
<feature type="compositionally biased region" description="Polar residues" evidence="28">
    <location>
        <begin position="337"/>
        <end position="349"/>
    </location>
</feature>
<evidence type="ECO:0000256" key="27">
    <source>
        <dbReference type="PROSITE-ProRule" id="PRU00175"/>
    </source>
</evidence>
<dbReference type="GO" id="GO:0005829">
    <property type="term" value="C:cytosol"/>
    <property type="evidence" value="ECO:0007669"/>
    <property type="project" value="UniProtKB-SubCell"/>
</dbReference>
<keyword evidence="15" id="KW-0378">Hydrolase</keyword>
<evidence type="ECO:0000256" key="1">
    <source>
        <dbReference type="ARBA" id="ARBA00000900"/>
    </source>
</evidence>
<sequence length="5373" mass="609176">MECPSCQHVSTEKSPRFCSQCGERLPPAAPVADSENNNSTVVSAPEGEMECGQELKEEGSPCLSLGSEGWQENPEEPCSDASWTVQRGAASEVLVDATVDLMSDEWEAANAMLSKRRKQDAALCEAASVPSADCQQSKKKKRKKKNHPNDSASSELASLPPSPASPCHLTLLSNLGPQDTALPHSQAQQSGSTGQPSQPPGTGSMPLESNGSYVPTEVGDSTLQAQASGEAGAATGGRTQSSPQPQDHTEGEDQDASISSGGRGLSEEGAGPPTSAGEGHSGTEDATQELLLPESKVGSSQPRTEPQTTRQHTGAPASGEGDAAAEPANAVEGAGKSQMTKQLSATTPAFETRRQETETKTKTKDEKAAAGEKVGRNERGEPEDPKKPEGKIGSAVARKKEEQKKQKAGVQEVKPSTLSPGGGVTVYFHAIISKHFSFNPDHHKVFIRGGKELGEPEWNRNVCELHCTRNLNHDGVLVEGSAVISKKHLDKYIPYKYVIFNDKGSTEYEFIYKPPQKDGEYVNRCLYIKSSLLLGSGDWHQYDDIVCMKPPGKLWKLVSHFTDGVRKNVVKGKQIASTVMLDSIFSILQTWDTINLNSFFTQFQQFYFVMREPMIYEGHPQSWTALQYGEKEVKKDLWDYLKKQMAPFLDRSGNSLPEDCPVRSKLKMGLIVLFIVEKFDFFLPEDELDTMCHLLASDASSLDELHDDLGHVLRTAQGWHEYLMKLCLRCIDRRRCLWLGTLPVLHCYKEPAPRPKDAWSQPEDVWAALEGIPFSQWREQMLDPSSLLQLMDSKRHLLNVDEPLFRSWFSLLPLSHLAQYMENFIEHLRPFPAHVLDCFLGTYYRLQGLEEISYLNREDVLGILKMLLHLLDASQDKISKEALLPSYLTVCLKLHEAVCSIIKTPKFYELLALSAEIVCRMIIVLPLLDSAGQGDETGNNSVQTVFQGTLAVTKRWLRAVFTKNMLVYSGVSFTYFEEIEVWRRLVEIHFPMEHGWKESLLRDMEGRLKKEMPLSQITAYCSARWDTDGLEDSVAKTFEKCVIEAVSSACQSQTSILQGLSCHDLRKFSTLLSAVITKSWPRHNGEAVDDLDEVFKHLLTWADVKHLFKLGRTDEKIIANITDEGKKLMATADSVFMRVADDLLSGTILVGQLELIMKHQDRFLDIWQLKEESLLPQEENCAMDEVLDWRIEELLFLRKEERFVDSLLKMCGIVKSLIQVDFGELAIRHSQDLSSKRLDEVVTVRLSSFPISERTTHYNLSPQLQAMAGKIDLLRDSHIFQIFWREAAEPFGVPEEEREAVELPSELEESERQMLLIEEVHDYLYLPSYRRFIRLYQDLKSGEVTLAEIDVIFKDFENKYEDLALELKTMGTVDKQDPSNWVKERVEQIKEYHHLHHAVHAARVILQVKESLGLTGDFSVLNTLVNFTDNFDDFCHETLDRINQELIQAKKLLQDISEARCEALKALSLRKEFICWVREALGGINELKVFVDLASISAGENDIDVDRVACFHDAVQGYASLLYKLDPRVGFNRFMKHLKELWKALDNDQHLPRKLYDSARNLEWLKNVKESHGSVELSSLTLATAINQRGIYVIQAPKSDQKISPDTVLHLVLPEGSSSHEESRKYSLEELKELLNKLMLMSGKKDHNNVEVERFQEVFCSVQRLSKAFIDLHCAGNMLFRTWVTRVYCSPNQDVSLLMDFGLELGMKLEEGGDVTEVLEAVCRQMEHFLDSWKRFVTQKRMEHFYLNFYTAEQLVYLSTELRKQPPSDAALMMLSFIKSHCTLRDVLRASVGCESKAARHHVRTVMEELPLMLFSESRLVDKVKVIMEQFMGCLPAFLPDCLDLEALGHCLAHLAGMGGPPVERVLPRGLQVGQPNLVICGHSEVLTAALAVYMQTQSQPLPTYDEVLLCTPATTFEEVALLLRRCLTPGSGGNKIYSLLFADQLSYEVARQAEELFQKLHTQQHREDYQLVMVCDADGEHCYLPSAFSQHKVLVTPQESLEAIQAYLACHYRVPEQTLSAAAVFRDRLCVGIVASERAGVGKSLYVKRLHEKMKVQLRREKVPLKTIRLIDPQVDESQVLGALLPFLDVQYQKVPMLFHLDVTSSVQTGIWVFLFKLLILQYLMDINGKMWLRSPCHLYIIEILERRTSVQSRRPSMLRTRAPQFSFLDIFPKVTCRPPKEVIDMELSPQRSDTEPGMDEWEFSSEAFQRPYQYLKRFHQNQNLDKFQYQEGSVEGTPGECLQHFLIYCGVINPSWAELRNFARFLNYQLRDCEASLFCNPSFTGDTLRGFKNFVVTFMILMARDFATPTLHTSDQSPGKHMVTMDGVREEDLAPFSLRKRWESEPHPYVFFNHDHTSMTFIGFHLEPNSHGGVDAINHLTREVIKRDVMTVDLYEGLLLQRVPFNVDFDRLPRHEKLERLCLALGIQWAIDPDDTYELTTDNMLKILAIEMRFRCGIPVIIMGETGCGKTRLIKFLSDLRRGGANADTIKLVKVHGGTTADVIYSRVWEAENVAFSNKVQHQLDTILFFDEANTTEAISCIKEVLCDHTVDGQPLAEDSGLHIIAACNPYRKHSEEMICRLESAGLGYRVSAEETADRLGSIPLRQLVYRVHALPPSLIPLVWDFGQLSDTAEKLYIQQIVQRLVDSISLDQNETRIIIDILCASQGFMRRREDECSFVSLRDVERCMKVFRWFHAHSAMLLAQLNSFLSRSSASKNHIEWRHPVLWSLLLAIGVCYHASLEKKDSYRKAIARFFPKPYNDSRLLLDEITRVQDLFLDGVPLRKTIAKNLALKENVFIMVICIELKIPLFLVGKPGSSKSLAKTIVADAMQGPAAHSDLFRSLKQVHLVSFQCSPHSTPQGIIGTFRQCARFQQGKDLQQYVSVVVLDEVGLAEDSPKMPLKALHPLLEDGCIEDDPAPHKKVGFVGISNWALDPAKMNRGIFVSRGSPNERELIESAKGICSSDSLVQCRVQGYFAPFAKAYETVCRSQDKEFFGLRDYYSLIKMVFATARASNKKPSPREIAHAVLRNFSGKDDIHALDIFLANLPEALSSEEVNPVQLIRQNIFGPSQKGLGGQLEDGESRYLLVLTKNYVALQILQQTVFGEDQQPEIIFGSGFPKDQEYTQICRNINRVKICMETGKMVVLLNLQNLYESLYDALNQYYVHLGGQNYVDLGLGTHRVKCRVHPNFRLIVIEEKEVVYTHFPIPLINRLEKHYLDINTVLEKWQKNIVEELRAWVEKFVNVKAEQFLDRHKYSPSDVFIGYHSDACASVVLQAIKRQGPRALTEELYQQVSGEAKWILLNCATPDAVVRLSASLLDSFTAESLAHEYFYKQRHNSFADFLQEHLQATDLACHATFTEITTFSRLLTSHDCEILQSEITGGAPKPTLLWLQQFDTELSFLKEVRNCLTNRAKCKILIIQTDFEDGIHSAQLIASAKYSAINEINKIQDSGDRIFVYFITKLSRMGSGTAYVGFHGGLWQAVHIDDLRRSTVMVSDVTRLQSVTISQLFAPGELGLGHWVEDGGEEAMEMEASMSGSVAEEAMETESSEKADKETSGLGGGDGQILDTTSLLRSCVQSAVGMLRDQNKSCMRNMRRVVLLLGLFNEDSAGNASFLQVSKMRLNVLLKKQEDSQFHLLKEWVAREASNQDALQEAGTFRHTLWKRVQGAVTPLLASMISFIDRDGNLELLTRTGTPPWARDLWMFIFSDKKLLNIPLVMNNSRRQGEMAYIVVQNHMNLSGSASNDVPFSWRIKDYLEELWVQAQYLTDAEGLPKRFVEIFQQNPLGRFLARLRGEQQQELLQCYSKDFILLTMRVSTREELQFLQMALWSCICELKVALEVPEEEVSLPWVHLAYQHFRSRLQNFSRILTIYPQILCSLMEASQNHKLAEREMTLDVSAAMACTEMLTRHTLKPSPQAWLQLVKNLSMPLELICSDRHMQGSGTLAQAVIREVRVHWSRIFSTALFVEHVLLEIERQVPELCRLVTEHVFLLDKRLRENSDLKTHRPFRAVMSTLCECKESASRTFTRFGVQPCPICLGDAQDPVCLPCDHVYCLRCLEAWLVSGQMMCPFCLTVLPDTFSPTVSQEHREAIEKHARLRQTCNSFFVDLVSTMCFKDNAPPEKEVIHSLLSLLFVQKELLRDAPERHREHTKSLSPFNDVVDKTPVIRSVILKLLLKYSFDDVKDYIQDYLTLLKKKAFIIEDKTELYMLFINCLEDSIHEKTSVCSRKDELNHLREEGVFLKTYSPVRRGQEPAHEASVEYLQEVARIRLCLDRAADFLSEPQGGPEMAKEKECYLQQVKHFCTRGENDWHRVYLVRKLSSQRGMEFVQGLSKPGHPCQWVFPKEVIEQQKDHPGQMDWYLVYGSEYKALRDAVAKAVLECKPLGTETALKACRTPRALQAAHFLLALFREVAVLYRSHNERLHPTPEQREAVSQFIGECKILSSTDIRHFATSLVDNSLPLLRAGPSNSSLEGTVTDMAIHAAAVLLCGQNKVLEPLKNLAFSPADMANAFLPTMPEDLLAQARRWKGLEGVQWYTCPNGHPCSVGECGRPMEQSFCVDCRAPIGGINHKPHDGFQMVSNSVDRTQSGHVLGNPQRRDLVVTCDRELPPLVFIFIRLLTHLALLLGAAQSPQALMNIIKPPVRDPQGFLQQHILKDLEQLTKILRYSADETTSVVHLVLCRLLQEGNQLSGKRPLNFDTRLSTKENRNNWEKDIAAVILPELEHLDKTLPAVNILMSQDKRISSNPVAKIIYGDPVTFLPHLPRKSVVHCSKIWSCRKRITVEHLQHIMEQKNGKERVPILWHFLQKEAELRLVKFLPEILALQRELVKRFQNVPQAEYRSIRGFISSHSSDGLRQLLQNRITIFLSTWNKLRKSLETNGEINLPQEYCSTDLDLDADFEILLPRRRGLGLCATALVSYLIRLHNEIVYAVEKLSEENSSYSVDASEVTDLHVFSYEVERDLTPLILSNCQYQVEQGKETLQEFDLEKIQRQIISRFLQSKPRLSLKGIPTLVYRHDWNYEHLFMDIKNKMPQTSLPSSTLSAISGQLQSYSDACEALSVIEVTLGFLSTAGGEPNMHLNVYIQDVLRMGDQTAQVLQALNRCQLKHSIALWQFLSAHKSEQLLRLQKEPFGEISSRYKADLSPEDAKLLSTFLNQTGLDAFLLELHEMMVLKLKNPQTEGSFNPEWRYGFAHLLGRADTERSAVSPMIFHRHKNSSFLPQNPISCFLPLPGHPRTNFLVLISFFFLRQESCCHPGWSTVEQSQLTATLAHCNLCLPDSSDSCASASQVAGTTGTYHHTWLIFVFFVEVEFCYVGQAGLELLTSSDLPASASRSARMKRGEPSHPASKSYILILTSSLIMSKRSTF</sequence>
<dbReference type="GO" id="GO:0016020">
    <property type="term" value="C:membrane"/>
    <property type="evidence" value="ECO:0007669"/>
    <property type="project" value="TreeGrafter"/>
</dbReference>
<dbReference type="GO" id="GO:0005730">
    <property type="term" value="C:nucleolus"/>
    <property type="evidence" value="ECO:0007669"/>
    <property type="project" value="Ensembl"/>
</dbReference>
<evidence type="ECO:0000256" key="28">
    <source>
        <dbReference type="SAM" id="MobiDB-lite"/>
    </source>
</evidence>
<dbReference type="CDD" id="cd16561">
    <property type="entry name" value="RING-HC_RNF213"/>
    <property type="match status" value="1"/>
</dbReference>
<dbReference type="PANTHER" id="PTHR22605:SF16">
    <property type="entry name" value="E3 UBIQUITIN-PROTEIN LIGASE RNF213"/>
    <property type="match status" value="1"/>
</dbReference>
<keyword evidence="19" id="KW-0443">Lipid metabolism</keyword>
<reference evidence="31" key="1">
    <citation type="submission" date="2009-03" db="EMBL/GenBank/DDBJ databases">
        <authorList>
            <person name="Warren W."/>
            <person name="Ye L."/>
            <person name="Minx P."/>
            <person name="Worley K."/>
            <person name="Gibbs R."/>
            <person name="Wilson R.K."/>
        </authorList>
    </citation>
    <scope>NUCLEOTIDE SEQUENCE [LARGE SCALE GENOMIC DNA]</scope>
</reference>
<evidence type="ECO:0000313" key="31">
    <source>
        <dbReference type="Ensembl" id="ENSCJAP00000070017.2"/>
    </source>
</evidence>
<dbReference type="GO" id="GO:0120323">
    <property type="term" value="P:lipid ubiquitination"/>
    <property type="evidence" value="ECO:0007669"/>
    <property type="project" value="UniProtKB-ARBA"/>
</dbReference>
<feature type="compositionally biased region" description="Low complexity" evidence="28">
    <location>
        <begin position="188"/>
        <end position="206"/>
    </location>
</feature>
<dbReference type="Ensembl" id="ENSCJAT00000096095.2">
    <property type="protein sequence ID" value="ENSCJAP00000070017.2"/>
    <property type="gene ID" value="ENSCJAG00000003340.5"/>
</dbReference>
<dbReference type="SUPFAM" id="SSF57850">
    <property type="entry name" value="RING/U-box"/>
    <property type="match status" value="1"/>
</dbReference>
<evidence type="ECO:0000256" key="21">
    <source>
        <dbReference type="ARBA" id="ARBA00048778"/>
    </source>
</evidence>
<evidence type="ECO:0000256" key="17">
    <source>
        <dbReference type="ARBA" id="ARBA00022840"/>
    </source>
</evidence>
<dbReference type="GO" id="GO:0061630">
    <property type="term" value="F:ubiquitin protein ligase activity"/>
    <property type="evidence" value="ECO:0007669"/>
    <property type="project" value="UniProtKB-EC"/>
</dbReference>
<dbReference type="PROSITE" id="PS51981">
    <property type="entry name" value="ZF_RZ"/>
    <property type="match status" value="1"/>
</dbReference>
<dbReference type="FunFam" id="3.30.40.10:FF:000488">
    <property type="entry name" value="E3 ubiquitin-protein ligase RNF213"/>
    <property type="match status" value="1"/>
</dbReference>
<evidence type="ECO:0000256" key="16">
    <source>
        <dbReference type="ARBA" id="ARBA00022833"/>
    </source>
</evidence>
<dbReference type="EC" id="2.3.2.27" evidence="6"/>
<evidence type="ECO:0000256" key="10">
    <source>
        <dbReference type="ARBA" id="ARBA00022679"/>
    </source>
</evidence>
<dbReference type="OMA" id="YMKDMKN"/>
<feature type="compositionally biased region" description="Basic residues" evidence="28">
    <location>
        <begin position="137"/>
        <end position="146"/>
    </location>
</feature>
<feature type="domain" description="RZ-type" evidence="30">
    <location>
        <begin position="4522"/>
        <end position="4594"/>
    </location>
</feature>
<feature type="region of interest" description="Disordered" evidence="28">
    <location>
        <begin position="58"/>
        <end position="80"/>
    </location>
</feature>
<feature type="compositionally biased region" description="Polar residues" evidence="28">
    <location>
        <begin position="237"/>
        <end position="246"/>
    </location>
</feature>
<gene>
    <name evidence="31" type="primary">RNF213</name>
</gene>
<dbReference type="GO" id="GO:2000051">
    <property type="term" value="P:negative regulation of non-canonical Wnt signaling pathway"/>
    <property type="evidence" value="ECO:0007669"/>
    <property type="project" value="TreeGrafter"/>
</dbReference>
<accession>A0A5F4VWX5</accession>
<dbReference type="GO" id="GO:0002376">
    <property type="term" value="P:immune system process"/>
    <property type="evidence" value="ECO:0007669"/>
    <property type="project" value="UniProtKB-KW"/>
</dbReference>
<keyword evidence="8" id="KW-0037">Angiogenesis</keyword>
<keyword evidence="16" id="KW-0862">Zinc</keyword>
<dbReference type="GO" id="GO:0042742">
    <property type="term" value="P:defense response to bacterium"/>
    <property type="evidence" value="ECO:0007669"/>
    <property type="project" value="UniProtKB-ARBA"/>
</dbReference>
<dbReference type="PRINTS" id="PR02045">
    <property type="entry name" value="F138DOMAIN"/>
</dbReference>
<feature type="compositionally biased region" description="Basic and acidic residues" evidence="28">
    <location>
        <begin position="351"/>
        <end position="390"/>
    </location>
</feature>
<comment type="pathway">
    <text evidence="4">Protein modification; protein ubiquitination.</text>
</comment>
<evidence type="ECO:0000313" key="32">
    <source>
        <dbReference type="Proteomes" id="UP000008225"/>
    </source>
</evidence>
<dbReference type="InterPro" id="IPR017907">
    <property type="entry name" value="Znf_RING_CS"/>
</dbReference>
<dbReference type="Pfam" id="PF00097">
    <property type="entry name" value="zf-C3HC4"/>
    <property type="match status" value="1"/>
</dbReference>
<feature type="compositionally biased region" description="Polar residues" evidence="28">
    <location>
        <begin position="297"/>
        <end position="312"/>
    </location>
</feature>
<dbReference type="GO" id="GO:0005811">
    <property type="term" value="C:lipid droplet"/>
    <property type="evidence" value="ECO:0007669"/>
    <property type="project" value="UniProtKB-SubCell"/>
</dbReference>
<evidence type="ECO:0000256" key="15">
    <source>
        <dbReference type="ARBA" id="ARBA00022801"/>
    </source>
</evidence>
<dbReference type="Pfam" id="PF20173">
    <property type="entry name" value="ZnF_RZ-type"/>
    <property type="match status" value="1"/>
</dbReference>
<dbReference type="Bgee" id="ENSCJAG00000003340">
    <property type="expression patterns" value="Expressed in liver and 6 other cell types or tissues"/>
</dbReference>
<dbReference type="InterPro" id="IPR001841">
    <property type="entry name" value="Znf_RING"/>
</dbReference>
<keyword evidence="10" id="KW-0808">Transferase</keyword>
<evidence type="ECO:0000256" key="6">
    <source>
        <dbReference type="ARBA" id="ARBA00012483"/>
    </source>
</evidence>
<evidence type="ECO:0000256" key="4">
    <source>
        <dbReference type="ARBA" id="ARBA00004906"/>
    </source>
</evidence>
<feature type="region of interest" description="Disordered" evidence="28">
    <location>
        <begin position="28"/>
        <end position="47"/>
    </location>
</feature>
<evidence type="ECO:0000256" key="22">
    <source>
        <dbReference type="ARBA" id="ARBA00064239"/>
    </source>
</evidence>
<evidence type="ECO:0000256" key="25">
    <source>
        <dbReference type="ARBA" id="ARBA00079490"/>
    </source>
</evidence>
<dbReference type="FunFam" id="3.40.50.300:FF:000804">
    <property type="entry name" value="E3 ubiquitin-protein ligase RNF213"/>
    <property type="match status" value="1"/>
</dbReference>
<feature type="compositionally biased region" description="Polar residues" evidence="28">
    <location>
        <begin position="171"/>
        <end position="187"/>
    </location>
</feature>
<dbReference type="InterPro" id="IPR046439">
    <property type="entry name" value="ZF_RZ_dom"/>
</dbReference>
<evidence type="ECO:0000256" key="11">
    <source>
        <dbReference type="ARBA" id="ARBA00022723"/>
    </source>
</evidence>
<dbReference type="Proteomes" id="UP000008225">
    <property type="component" value="Chromosome 5"/>
</dbReference>
<evidence type="ECO:0000256" key="14">
    <source>
        <dbReference type="ARBA" id="ARBA00022786"/>
    </source>
</evidence>
<evidence type="ECO:0000256" key="24">
    <source>
        <dbReference type="ARBA" id="ARBA00079225"/>
    </source>
</evidence>
<dbReference type="InterPro" id="IPR013083">
    <property type="entry name" value="Znf_RING/FYVE/PHD"/>
</dbReference>
<dbReference type="PANTHER" id="PTHR22605">
    <property type="entry name" value="RZ-TYPE DOMAIN-CONTAINING PROTEIN"/>
    <property type="match status" value="1"/>
</dbReference>
<evidence type="ECO:0000259" key="30">
    <source>
        <dbReference type="PROSITE" id="PS51981"/>
    </source>
</evidence>
<feature type="compositionally biased region" description="Polar residues" evidence="28">
    <location>
        <begin position="207"/>
        <end position="227"/>
    </location>
</feature>
<keyword evidence="13 27" id="KW-0863">Zinc-finger</keyword>
<reference evidence="31" key="3">
    <citation type="submission" date="2025-09" db="UniProtKB">
        <authorList>
            <consortium name="Ensembl"/>
        </authorList>
    </citation>
    <scope>IDENTIFICATION</scope>
</reference>
<dbReference type="InterPro" id="IPR031248">
    <property type="entry name" value="RNF213"/>
</dbReference>
<comment type="catalytic activity">
    <reaction evidence="1">
        <text>S-ubiquitinyl-[E2 ubiquitin-conjugating enzyme]-L-cysteine + [acceptor protein]-L-lysine = [E2 ubiquitin-conjugating enzyme]-L-cysteine + N(6)-ubiquitinyl-[acceptor protein]-L-lysine.</text>
        <dbReference type="EC" id="2.3.2.27"/>
    </reaction>
</comment>
<feature type="compositionally biased region" description="Low complexity" evidence="28">
    <location>
        <begin position="319"/>
        <end position="335"/>
    </location>
</feature>
<dbReference type="Gene3D" id="3.40.50.300">
    <property type="entry name" value="P-loop containing nucleotide triphosphate hydrolases"/>
    <property type="match status" value="2"/>
</dbReference>
<dbReference type="GO" id="GO:0016887">
    <property type="term" value="F:ATP hydrolysis activity"/>
    <property type="evidence" value="ECO:0007669"/>
    <property type="project" value="InterPro"/>
</dbReference>
<evidence type="ECO:0000256" key="5">
    <source>
        <dbReference type="ARBA" id="ARBA00006914"/>
    </source>
</evidence>
<keyword evidence="12" id="KW-0547">Nucleotide-binding</keyword>
<evidence type="ECO:0000256" key="12">
    <source>
        <dbReference type="ARBA" id="ARBA00022741"/>
    </source>
</evidence>
<dbReference type="GO" id="GO:0006511">
    <property type="term" value="P:ubiquitin-dependent protein catabolic process"/>
    <property type="evidence" value="ECO:0007669"/>
    <property type="project" value="TreeGrafter"/>
</dbReference>
<protein>
    <recommendedName>
        <fullName evidence="23">E3 ubiquitin-protein ligase RNF213</fullName>
        <ecNumber evidence="6">2.3.2.27</ecNumber>
    </recommendedName>
    <alternativeName>
        <fullName evidence="25">E3 ubiquitin-lipopolysaccharide ligase RNF213</fullName>
    </alternativeName>
    <alternativeName>
        <fullName evidence="24">Mysterin</fullName>
    </alternativeName>
    <alternativeName>
        <fullName evidence="26">RING finger protein 213</fullName>
    </alternativeName>
</protein>
<keyword evidence="7" id="KW-0963">Cytoplasm</keyword>
<comment type="similarity">
    <text evidence="5">Belongs to the AAA ATPase family.</text>
</comment>
<evidence type="ECO:0000256" key="13">
    <source>
        <dbReference type="ARBA" id="ARBA00022771"/>
    </source>
</evidence>
<dbReference type="SMART" id="SM00184">
    <property type="entry name" value="RING"/>
    <property type="match status" value="1"/>
</dbReference>
<evidence type="ECO:0000259" key="29">
    <source>
        <dbReference type="PROSITE" id="PS50089"/>
    </source>
</evidence>
<reference evidence="31" key="2">
    <citation type="submission" date="2025-08" db="UniProtKB">
        <authorList>
            <consortium name="Ensembl"/>
        </authorList>
    </citation>
    <scope>IDENTIFICATION</scope>
</reference>
<dbReference type="SUPFAM" id="SSF52540">
    <property type="entry name" value="P-loop containing nucleoside triphosphate hydrolases"/>
    <property type="match status" value="2"/>
</dbReference>
<dbReference type="Gene3D" id="3.30.40.10">
    <property type="entry name" value="Zinc/RING finger domain, C3HC4 (zinc finger)"/>
    <property type="match status" value="1"/>
</dbReference>
<evidence type="ECO:0000256" key="18">
    <source>
        <dbReference type="ARBA" id="ARBA00022859"/>
    </source>
</evidence>
<feature type="region of interest" description="Disordered" evidence="28">
    <location>
        <begin position="3543"/>
        <end position="3566"/>
    </location>
</feature>
<evidence type="ECO:0000256" key="26">
    <source>
        <dbReference type="ARBA" id="ARBA00080635"/>
    </source>
</evidence>
<proteinExistence type="inferred from homology"/>
<comment type="subunit">
    <text evidence="22">Monomer. Interacts with UBE2L3/UBCH7; UBE2L3/UBCH7 is the most efficient ubiquitin-conjugating enzyme E2 for the ubiquitin ligase activity. Interacts with UBE2N/UBC13; promoting 'Lys-63'-linked ubiquitination of target proteins.</text>
</comment>
<keyword evidence="18" id="KW-0391">Immunity</keyword>
<keyword evidence="20" id="KW-0511">Multifunctional enzyme</keyword>
<keyword evidence="14" id="KW-0833">Ubl conjugation pathway</keyword>
<dbReference type="GeneTree" id="ENSGT00630000089884"/>
<evidence type="ECO:0000256" key="2">
    <source>
        <dbReference type="ARBA" id="ARBA00004502"/>
    </source>
</evidence>
<dbReference type="PROSITE" id="PS00518">
    <property type="entry name" value="ZF_RING_1"/>
    <property type="match status" value="1"/>
</dbReference>